<dbReference type="RefSeq" id="XP_027273875.1">
    <property type="nucleotide sequence ID" value="XM_027418074.1"/>
</dbReference>
<reference evidence="2" key="1">
    <citation type="journal article" date="2018" name="Biotechnol. Bioeng.">
        <title>A reference genome of the Chinese hamster based on a hybrid assembly strategy.</title>
        <authorList>
            <person name="Rupp O."/>
            <person name="MacDonald M.L."/>
            <person name="Li S."/>
            <person name="Dhiman H."/>
            <person name="Polson S."/>
            <person name="Griep S."/>
            <person name="Heffner K."/>
            <person name="Hernandez I."/>
            <person name="Brinkrolf K."/>
            <person name="Jadhav V."/>
            <person name="Samoudi M."/>
            <person name="Hao H."/>
            <person name="Kingham B."/>
            <person name="Goesmann A."/>
            <person name="Betenbaugh M.J."/>
            <person name="Lewis N.E."/>
            <person name="Borth N."/>
            <person name="Lee K.H."/>
        </authorList>
    </citation>
    <scope>NUCLEOTIDE SEQUENCE [LARGE SCALE GENOMIC DNA]</scope>
    <source>
        <strain evidence="2">17A/GY</strain>
    </source>
</reference>
<dbReference type="Proteomes" id="UP001108280">
    <property type="component" value="Chromosome 5"/>
</dbReference>
<protein>
    <submittedName>
        <fullName evidence="3">Basic salivary proline-rich protein 3-like</fullName>
    </submittedName>
</protein>
<dbReference type="KEGG" id="cge:113835933"/>
<proteinExistence type="predicted"/>
<feature type="compositionally biased region" description="Basic and acidic residues" evidence="1">
    <location>
        <begin position="90"/>
        <end position="101"/>
    </location>
</feature>
<accession>A0A9J7JSX2</accession>
<sequence>MSSKSAPRPSGPRRPQGLSQWAIPREGRGRVEESGATAGGTARRCCLRPARPLHCGALWPLRDTGSPLFGHTVKAQDPALGSQTVAPPTQDHRPQSDHPQRDNAPQNAPPRKRRWRRLRPPKAPPPQGESRSKQPATPPFPELGPQLAPRQPSAAGPGRTLQARGRHERTAADCRCHSPGHRATRPPCAYLSGGRRDDGRGGQGHEPRERGEVRAARRLVWESSSRLYSHSRLGRDTARSVLFIGSSGPPPGALIGCPGPGNPRPSAAVRRGPEAIGRGAVREPRGGASKPEKKERERGVGEGRQRRPRRAGGRRCWKHFQLASFSDLWTLRLALRLPPSLGLPNGAKVFQESCR</sequence>
<dbReference type="AlphaFoldDB" id="A0A9J7JSX2"/>
<feature type="compositionally biased region" description="Basic and acidic residues" evidence="1">
    <location>
        <begin position="194"/>
        <end position="213"/>
    </location>
</feature>
<name>A0A9J7JSX2_CRIGR</name>
<feature type="region of interest" description="Disordered" evidence="1">
    <location>
        <begin position="263"/>
        <end position="313"/>
    </location>
</feature>
<organism evidence="2 3">
    <name type="scientific">Cricetulus griseus</name>
    <name type="common">Chinese hamster</name>
    <name type="synonym">Cricetulus barabensis griseus</name>
    <dbReference type="NCBI Taxonomy" id="10029"/>
    <lineage>
        <taxon>Eukaryota</taxon>
        <taxon>Metazoa</taxon>
        <taxon>Chordata</taxon>
        <taxon>Craniata</taxon>
        <taxon>Vertebrata</taxon>
        <taxon>Euteleostomi</taxon>
        <taxon>Mammalia</taxon>
        <taxon>Eutheria</taxon>
        <taxon>Euarchontoglires</taxon>
        <taxon>Glires</taxon>
        <taxon>Rodentia</taxon>
        <taxon>Myomorpha</taxon>
        <taxon>Muroidea</taxon>
        <taxon>Cricetidae</taxon>
        <taxon>Cricetinae</taxon>
        <taxon>Cricetulus</taxon>
    </lineage>
</organism>
<reference evidence="3" key="3">
    <citation type="submission" date="2025-08" db="UniProtKB">
        <authorList>
            <consortium name="RefSeq"/>
        </authorList>
    </citation>
    <scope>IDENTIFICATION</scope>
    <source>
        <strain evidence="3">17A/GY</strain>
        <tissue evidence="3">Liver</tissue>
    </source>
</reference>
<reference evidence="2" key="2">
    <citation type="journal article" date="2020" name="Biotechnol. Bioeng.">
        <title>Chromosome-scale scaffolds for the Chinese hamster reference genome assembly to facilitate the study of the CHO epigenome.</title>
        <authorList>
            <person name="Hilliard W."/>
            <person name="MacDonald M."/>
            <person name="Lee K.H."/>
        </authorList>
    </citation>
    <scope>NUCLEOTIDE SEQUENCE [LARGE SCALE GENOMIC DNA]</scope>
    <source>
        <strain evidence="2">17A/GY</strain>
    </source>
</reference>
<keyword evidence="2" id="KW-1185">Reference proteome</keyword>
<feature type="compositionally biased region" description="Basic residues" evidence="1">
    <location>
        <begin position="110"/>
        <end position="120"/>
    </location>
</feature>
<evidence type="ECO:0000313" key="3">
    <source>
        <dbReference type="RefSeq" id="XP_027273875.1"/>
    </source>
</evidence>
<evidence type="ECO:0000313" key="2">
    <source>
        <dbReference type="Proteomes" id="UP001108280"/>
    </source>
</evidence>
<feature type="region of interest" description="Disordered" evidence="1">
    <location>
        <begin position="1"/>
        <end position="213"/>
    </location>
</feature>
<feature type="compositionally biased region" description="Basic and acidic residues" evidence="1">
    <location>
        <begin position="280"/>
        <end position="305"/>
    </location>
</feature>
<gene>
    <name evidence="3" type="primary">LOC113835933</name>
</gene>
<evidence type="ECO:0000256" key="1">
    <source>
        <dbReference type="SAM" id="MobiDB-lite"/>
    </source>
</evidence>
<dbReference type="GeneID" id="113835933"/>